<dbReference type="AlphaFoldDB" id="A0A8S0WGY6"/>
<gene>
    <name evidence="2" type="ORF">AAE3_LOCUS4510</name>
</gene>
<dbReference type="EMBL" id="CACVBS010000035">
    <property type="protein sequence ID" value="CAA7261893.1"/>
    <property type="molecule type" value="Genomic_DNA"/>
</dbReference>
<dbReference type="Proteomes" id="UP000467700">
    <property type="component" value="Unassembled WGS sequence"/>
</dbReference>
<evidence type="ECO:0000313" key="3">
    <source>
        <dbReference type="Proteomes" id="UP000467700"/>
    </source>
</evidence>
<keyword evidence="3" id="KW-1185">Reference proteome</keyword>
<organism evidence="2 3">
    <name type="scientific">Cyclocybe aegerita</name>
    <name type="common">Black poplar mushroom</name>
    <name type="synonym">Agrocybe aegerita</name>
    <dbReference type="NCBI Taxonomy" id="1973307"/>
    <lineage>
        <taxon>Eukaryota</taxon>
        <taxon>Fungi</taxon>
        <taxon>Dikarya</taxon>
        <taxon>Basidiomycota</taxon>
        <taxon>Agaricomycotina</taxon>
        <taxon>Agaricomycetes</taxon>
        <taxon>Agaricomycetidae</taxon>
        <taxon>Agaricales</taxon>
        <taxon>Agaricineae</taxon>
        <taxon>Bolbitiaceae</taxon>
        <taxon>Cyclocybe</taxon>
    </lineage>
</organism>
<protein>
    <submittedName>
        <fullName evidence="2">Uncharacterized protein</fullName>
    </submittedName>
</protein>
<comment type="caution">
    <text evidence="2">The sequence shown here is derived from an EMBL/GenBank/DDBJ whole genome shotgun (WGS) entry which is preliminary data.</text>
</comment>
<feature type="region of interest" description="Disordered" evidence="1">
    <location>
        <begin position="79"/>
        <end position="122"/>
    </location>
</feature>
<sequence>MPGALVGELIDHLRGRQAAEGQLSFMFTHMLSEGKFVLATYPEGCREACQKAQEFGSYSYQQEDVVAGDMEMEFDGLEEEAHVEGVPPPQPAADTSGPSSEPIMPHKEGNGLQGQSKDAAGTGARVVAPWVATSRAPPQPQALDPQLAEVSLAPAIISPTRSCQQGSSSITQPPYSDRPRHWMQGFVFGLPDGAGFVSDAKCAYPYNIPGHANYDPAPGYGPDDGFLPPAHPPVKWGPSSTPVPEVYRAPGVAVLLNDMSAMSQRGSPPYAQINAMAPSAIAQTTGTVLQPRSMLHNTAAGEMLPPLIFLPPLSFIFDFES</sequence>
<accession>A0A8S0WGY6</accession>
<reference evidence="2 3" key="1">
    <citation type="submission" date="2020-01" db="EMBL/GenBank/DDBJ databases">
        <authorList>
            <person name="Gupta K D."/>
        </authorList>
    </citation>
    <scope>NUCLEOTIDE SEQUENCE [LARGE SCALE GENOMIC DNA]</scope>
</reference>
<proteinExistence type="predicted"/>
<name>A0A8S0WGY6_CYCAE</name>
<evidence type="ECO:0000256" key="1">
    <source>
        <dbReference type="SAM" id="MobiDB-lite"/>
    </source>
</evidence>
<evidence type="ECO:0000313" key="2">
    <source>
        <dbReference type="EMBL" id="CAA7261893.1"/>
    </source>
</evidence>